<evidence type="ECO:0000313" key="3">
    <source>
        <dbReference type="Proteomes" id="UP000245708"/>
    </source>
</evidence>
<dbReference type="InterPro" id="IPR000120">
    <property type="entry name" value="Amidase"/>
</dbReference>
<dbReference type="Pfam" id="PF01425">
    <property type="entry name" value="Amidase"/>
    <property type="match status" value="1"/>
</dbReference>
<dbReference type="InterPro" id="IPR036928">
    <property type="entry name" value="AS_sf"/>
</dbReference>
<dbReference type="RefSeq" id="WP_109671053.1">
    <property type="nucleotide sequence ID" value="NZ_QGGW01000017.1"/>
</dbReference>
<dbReference type="Proteomes" id="UP000245708">
    <property type="component" value="Unassembled WGS sequence"/>
</dbReference>
<dbReference type="OrthoDB" id="9777859at2"/>
<evidence type="ECO:0000259" key="1">
    <source>
        <dbReference type="Pfam" id="PF01425"/>
    </source>
</evidence>
<feature type="domain" description="Amidase" evidence="1">
    <location>
        <begin position="22"/>
        <end position="422"/>
    </location>
</feature>
<dbReference type="PANTHER" id="PTHR11895">
    <property type="entry name" value="TRANSAMIDASE"/>
    <property type="match status" value="1"/>
</dbReference>
<dbReference type="PANTHER" id="PTHR11895:SF176">
    <property type="entry name" value="AMIDASE AMID-RELATED"/>
    <property type="match status" value="1"/>
</dbReference>
<dbReference type="InterPro" id="IPR020556">
    <property type="entry name" value="Amidase_CS"/>
</dbReference>
<accession>A0A316GL50</accession>
<dbReference type="GO" id="GO:0016740">
    <property type="term" value="F:transferase activity"/>
    <property type="evidence" value="ECO:0007669"/>
    <property type="project" value="UniProtKB-KW"/>
</dbReference>
<dbReference type="AlphaFoldDB" id="A0A316GL50"/>
<gene>
    <name evidence="2" type="ORF">C7455_11721</name>
</gene>
<comment type="caution">
    <text evidence="2">The sequence shown here is derived from an EMBL/GenBank/DDBJ whole genome shotgun (WGS) entry which is preliminary data.</text>
</comment>
<dbReference type="PROSITE" id="PS00571">
    <property type="entry name" value="AMIDASES"/>
    <property type="match status" value="1"/>
</dbReference>
<proteinExistence type="predicted"/>
<keyword evidence="2" id="KW-0808">Transferase</keyword>
<evidence type="ECO:0000313" key="2">
    <source>
        <dbReference type="EMBL" id="PWK55557.1"/>
    </source>
</evidence>
<dbReference type="SUPFAM" id="SSF75304">
    <property type="entry name" value="Amidase signature (AS) enzymes"/>
    <property type="match status" value="1"/>
</dbReference>
<sequence>MEQDLRGLAAALASGAQSSRALVEQCLDRIAEQNGRLHAFLTVFAKSARAEADRADAAARAGTPLGPLHGIPFAMKDLADIAGHEPSFGSRCYGRGIAERTAPAVARLQAAGAILLGVTHMVEFAIGGWGTNYSMGTPRNPCDPDHHRVPGGSSSGSAVAVAAELVPFAIGSDTGGSVRIPASLCGVVGLKPSSGRIPLDGIAPLSPSFDTLGPLTRTVDDAGLLSDIMAGEPPRQEAPELPHRIGYVPPAYLDPIDADVLAAYLDTIGLCRARGHDLVPVTPPLDALEYQRRNGSIVAHEIFSRLGDLANDQTRPIDPYVRARVLAGAQVDAATHRTLLAERRIAIAQMQDMMAATPLILMPTTPIQARRLEQVDEATIPLSRFTRIANFLDLPAISLPLPGKRLPIGLQVMAAHGSDLALIAAADALATVLAKIKSCSDEDLQATV</sequence>
<reference evidence="2 3" key="1">
    <citation type="submission" date="2018-05" db="EMBL/GenBank/DDBJ databases">
        <title>Genomic Encyclopedia of Type Strains, Phase IV (KMG-IV): sequencing the most valuable type-strain genomes for metagenomic binning, comparative biology and taxonomic classification.</title>
        <authorList>
            <person name="Goeker M."/>
        </authorList>
    </citation>
    <scope>NUCLEOTIDE SEQUENCE [LARGE SCALE GENOMIC DNA]</scope>
    <source>
        <strain evidence="2 3">DSM 16097</strain>
    </source>
</reference>
<dbReference type="InterPro" id="IPR023631">
    <property type="entry name" value="Amidase_dom"/>
</dbReference>
<protein>
    <submittedName>
        <fullName evidence="2">Aspartyl-tRNA(Asn)/glutamyl-tRNA(Gln) amidotransferase subunit A</fullName>
    </submittedName>
</protein>
<name>A0A316GL50_9RHOB</name>
<organism evidence="2 3">
    <name type="scientific">Roseicyclus mahoneyensis</name>
    <dbReference type="NCBI Taxonomy" id="164332"/>
    <lineage>
        <taxon>Bacteria</taxon>
        <taxon>Pseudomonadati</taxon>
        <taxon>Pseudomonadota</taxon>
        <taxon>Alphaproteobacteria</taxon>
        <taxon>Rhodobacterales</taxon>
        <taxon>Roseobacteraceae</taxon>
        <taxon>Roseicyclus</taxon>
    </lineage>
</organism>
<dbReference type="Gene3D" id="3.90.1300.10">
    <property type="entry name" value="Amidase signature (AS) domain"/>
    <property type="match status" value="1"/>
</dbReference>
<dbReference type="EMBL" id="QGGW01000017">
    <property type="protein sequence ID" value="PWK55557.1"/>
    <property type="molecule type" value="Genomic_DNA"/>
</dbReference>
<keyword evidence="3" id="KW-1185">Reference proteome</keyword>